<accession>A0A5C1QHI5</accession>
<evidence type="ECO:0000313" key="2">
    <source>
        <dbReference type="EMBL" id="QEN06569.1"/>
    </source>
</evidence>
<dbReference type="InterPro" id="IPR025504">
    <property type="entry name" value="GLUCM_C"/>
</dbReference>
<dbReference type="PANTHER" id="PTHR32022">
    <property type="entry name" value="D-GLUTAMATE CYCLASE, MITOCHONDRIAL"/>
    <property type="match status" value="1"/>
</dbReference>
<dbReference type="Proteomes" id="UP000324209">
    <property type="component" value="Chromosome"/>
</dbReference>
<feature type="domain" description="D-glutamate cyclase-like C-terminal" evidence="1">
    <location>
        <begin position="8"/>
        <end position="275"/>
    </location>
</feature>
<name>A0A5C1QHI5_9SPIO</name>
<keyword evidence="3" id="KW-1185">Reference proteome</keyword>
<dbReference type="RefSeq" id="WP_149484652.1">
    <property type="nucleotide sequence ID" value="NZ_CP036150.1"/>
</dbReference>
<protein>
    <submittedName>
        <fullName evidence="2">DUF4392 domain-containing protein</fullName>
    </submittedName>
</protein>
<dbReference type="Pfam" id="PF14336">
    <property type="entry name" value="GLUCM-like_C"/>
    <property type="match status" value="1"/>
</dbReference>
<gene>
    <name evidence="2" type="ORF">EXM22_00660</name>
</gene>
<organism evidence="2 3">
    <name type="scientific">Oceanispirochaeta crateris</name>
    <dbReference type="NCBI Taxonomy" id="2518645"/>
    <lineage>
        <taxon>Bacteria</taxon>
        <taxon>Pseudomonadati</taxon>
        <taxon>Spirochaetota</taxon>
        <taxon>Spirochaetia</taxon>
        <taxon>Spirochaetales</taxon>
        <taxon>Spirochaetaceae</taxon>
        <taxon>Oceanispirochaeta</taxon>
    </lineage>
</organism>
<dbReference type="KEGG" id="ock:EXM22_00660"/>
<dbReference type="PANTHER" id="PTHR32022:SF10">
    <property type="entry name" value="D-GLUTAMATE CYCLASE, MITOCHONDRIAL"/>
    <property type="match status" value="1"/>
</dbReference>
<reference evidence="2 3" key="1">
    <citation type="submission" date="2019-02" db="EMBL/GenBank/DDBJ databases">
        <title>Complete Genome Sequence and Methylome Analysis of free living Spirochaetas.</title>
        <authorList>
            <person name="Fomenkov A."/>
            <person name="Dubinina G."/>
            <person name="Leshcheva N."/>
            <person name="Mikheeva N."/>
            <person name="Grabovich M."/>
            <person name="Vincze T."/>
            <person name="Roberts R.J."/>
        </authorList>
    </citation>
    <scope>NUCLEOTIDE SEQUENCE [LARGE SCALE GENOMIC DNA]</scope>
    <source>
        <strain evidence="2 3">K2</strain>
    </source>
</reference>
<dbReference type="OrthoDB" id="1668885at2"/>
<dbReference type="AlphaFoldDB" id="A0A5C1QHI5"/>
<dbReference type="EMBL" id="CP036150">
    <property type="protein sequence ID" value="QEN06569.1"/>
    <property type="molecule type" value="Genomic_DNA"/>
</dbReference>
<dbReference type="Gene3D" id="3.90.1640.20">
    <property type="entry name" value="TON_0340"/>
    <property type="match status" value="1"/>
</dbReference>
<proteinExistence type="predicted"/>
<evidence type="ECO:0000313" key="3">
    <source>
        <dbReference type="Proteomes" id="UP000324209"/>
    </source>
</evidence>
<evidence type="ECO:0000259" key="1">
    <source>
        <dbReference type="Pfam" id="PF14336"/>
    </source>
</evidence>
<sequence length="290" mass="31661">MKNIAQYIEQRIQQDPGNRGLANWAVQNQILPSALSLLRGDHILLATGFYILKAETIETDGPPGALILADTLVKAGKKVTILFDSHSEGIFKAGMKYIDSSVNYCSLDVEKKIDSSELFTDKTTHFIALERPGKAADGKYYNFAGRDISSYHASLDEVFTLSREKNIITIGIGDGGNELGMGLVSDAVDLHIQKKLSCRTSADYCICAGVSNWAGYGTAALISRMMEKNLMQRTEVLQNIIRDIVEAGAVDGVTGKQDITVDGLAASWESAIYNEMFLVADEVELRELAL</sequence>